<dbReference type="GO" id="GO:0016787">
    <property type="term" value="F:hydrolase activity"/>
    <property type="evidence" value="ECO:0007669"/>
    <property type="project" value="UniProtKB-KW"/>
</dbReference>
<protein>
    <submittedName>
        <fullName evidence="6">HAD family hydrolase</fullName>
        <ecNumber evidence="6">3.1.3.-</ecNumber>
    </submittedName>
</protein>
<keyword evidence="5" id="KW-0460">Magnesium</keyword>
<dbReference type="Gene3D" id="3.40.50.1000">
    <property type="entry name" value="HAD superfamily/HAD-like"/>
    <property type="match status" value="1"/>
</dbReference>
<accession>A0ABD5X6V9</accession>
<dbReference type="SUPFAM" id="SSF56784">
    <property type="entry name" value="HAD-like"/>
    <property type="match status" value="1"/>
</dbReference>
<evidence type="ECO:0000256" key="5">
    <source>
        <dbReference type="ARBA" id="ARBA00022842"/>
    </source>
</evidence>
<evidence type="ECO:0000256" key="2">
    <source>
        <dbReference type="ARBA" id="ARBA00007958"/>
    </source>
</evidence>
<dbReference type="InterPro" id="IPR051400">
    <property type="entry name" value="HAD-like_hydrolase"/>
</dbReference>
<dbReference type="Gene3D" id="1.20.120.710">
    <property type="entry name" value="Haloacid dehalogenase hydrolase-like domain"/>
    <property type="match status" value="1"/>
</dbReference>
<name>A0ABD5X6V9_9EURY</name>
<dbReference type="InterPro" id="IPR036412">
    <property type="entry name" value="HAD-like_sf"/>
</dbReference>
<dbReference type="GO" id="GO:0044281">
    <property type="term" value="P:small molecule metabolic process"/>
    <property type="evidence" value="ECO:0007669"/>
    <property type="project" value="UniProtKB-ARBA"/>
</dbReference>
<dbReference type="InterPro" id="IPR023214">
    <property type="entry name" value="HAD_sf"/>
</dbReference>
<comment type="cofactor">
    <cofactor evidence="1">
        <name>Mg(2+)</name>
        <dbReference type="ChEBI" id="CHEBI:18420"/>
    </cofactor>
</comment>
<evidence type="ECO:0000256" key="1">
    <source>
        <dbReference type="ARBA" id="ARBA00001946"/>
    </source>
</evidence>
<dbReference type="RefSeq" id="WP_267637493.1">
    <property type="nucleotide sequence ID" value="NZ_JAODIY010000009.1"/>
</dbReference>
<evidence type="ECO:0000313" key="6">
    <source>
        <dbReference type="EMBL" id="MFC7126697.1"/>
    </source>
</evidence>
<dbReference type="Proteomes" id="UP001596414">
    <property type="component" value="Unassembled WGS sequence"/>
</dbReference>
<comment type="caution">
    <text evidence="6">The sequence shown here is derived from an EMBL/GenBank/DDBJ whole genome shotgun (WGS) entry which is preliminary data.</text>
</comment>
<reference evidence="6 7" key="1">
    <citation type="journal article" date="2014" name="Int. J. Syst. Evol. Microbiol.">
        <title>Complete genome sequence of Corynebacterium casei LMG S-19264T (=DSM 44701T), isolated from a smear-ripened cheese.</title>
        <authorList>
            <consortium name="US DOE Joint Genome Institute (JGI-PGF)"/>
            <person name="Walter F."/>
            <person name="Albersmeier A."/>
            <person name="Kalinowski J."/>
            <person name="Ruckert C."/>
        </authorList>
    </citation>
    <scope>NUCLEOTIDE SEQUENCE [LARGE SCALE GENOMIC DNA]</scope>
    <source>
        <strain evidence="6 7">CGMCC 4.7215</strain>
    </source>
</reference>
<dbReference type="EC" id="3.1.3.-" evidence="6"/>
<dbReference type="SFLD" id="SFLDS00003">
    <property type="entry name" value="Haloacid_Dehalogenase"/>
    <property type="match status" value="1"/>
</dbReference>
<dbReference type="InterPro" id="IPR006439">
    <property type="entry name" value="HAD-SF_hydro_IA"/>
</dbReference>
<keyword evidence="3" id="KW-0479">Metal-binding</keyword>
<dbReference type="AlphaFoldDB" id="A0ABD5X6V9"/>
<dbReference type="Pfam" id="PF00702">
    <property type="entry name" value="Hydrolase"/>
    <property type="match status" value="1"/>
</dbReference>
<dbReference type="PANTHER" id="PTHR46470:SF2">
    <property type="entry name" value="GLYCERALDEHYDE 3-PHOSPHATE PHOSPHATASE"/>
    <property type="match status" value="1"/>
</dbReference>
<keyword evidence="4 6" id="KW-0378">Hydrolase</keyword>
<comment type="similarity">
    <text evidence="2">Belongs to the HAD-like hydrolase superfamily.</text>
</comment>
<organism evidence="6 7">
    <name type="scientific">Halovenus rubra</name>
    <dbReference type="NCBI Taxonomy" id="869890"/>
    <lineage>
        <taxon>Archaea</taxon>
        <taxon>Methanobacteriati</taxon>
        <taxon>Methanobacteriota</taxon>
        <taxon>Stenosarchaea group</taxon>
        <taxon>Halobacteria</taxon>
        <taxon>Halobacteriales</taxon>
        <taxon>Haloarculaceae</taxon>
        <taxon>Halovenus</taxon>
    </lineage>
</organism>
<evidence type="ECO:0000313" key="7">
    <source>
        <dbReference type="Proteomes" id="UP001596414"/>
    </source>
</evidence>
<gene>
    <name evidence="6" type="ORF">ACFQJ7_11790</name>
</gene>
<sequence>MTTFDAVLFDLDGTLCQRTQDTERLYDEAFERAGLEPFGEPDTLWQCLDGPPEHDDQIGYLGAGFARLAAQHGRSDIDPLAIAAEFTELIDDRQVELRPGAADALSTAKANGFVGLVTNGPQQRQDVKLDALGVGSSFDTTVYAYDLPRRKPHASPFERALDAIDVKPATALYVGDSLSYDVAGAQNAGLPVAWLRDEEGPGTYEPEYILDSIEDLTELLEGDK</sequence>
<dbReference type="NCBIfam" id="TIGR01549">
    <property type="entry name" value="HAD-SF-IA-v1"/>
    <property type="match status" value="1"/>
</dbReference>
<evidence type="ECO:0000256" key="3">
    <source>
        <dbReference type="ARBA" id="ARBA00022723"/>
    </source>
</evidence>
<proteinExistence type="inferred from homology"/>
<evidence type="ECO:0000256" key="4">
    <source>
        <dbReference type="ARBA" id="ARBA00022801"/>
    </source>
</evidence>
<dbReference type="NCBIfam" id="TIGR01509">
    <property type="entry name" value="HAD-SF-IA-v3"/>
    <property type="match status" value="1"/>
</dbReference>
<dbReference type="EMBL" id="JBHSZQ010000047">
    <property type="protein sequence ID" value="MFC7126697.1"/>
    <property type="molecule type" value="Genomic_DNA"/>
</dbReference>
<dbReference type="GO" id="GO:0046872">
    <property type="term" value="F:metal ion binding"/>
    <property type="evidence" value="ECO:0007669"/>
    <property type="project" value="UniProtKB-KW"/>
</dbReference>
<dbReference type="SFLD" id="SFLDG01129">
    <property type="entry name" value="C1.5:_HAD__Beta-PGM__Phosphata"/>
    <property type="match status" value="1"/>
</dbReference>
<dbReference type="PANTHER" id="PTHR46470">
    <property type="entry name" value="N-ACYLNEURAMINATE-9-PHOSPHATASE"/>
    <property type="match status" value="1"/>
</dbReference>